<dbReference type="Pfam" id="PF13411">
    <property type="entry name" value="MerR_1"/>
    <property type="match status" value="1"/>
</dbReference>
<dbReference type="InterPro" id="IPR000551">
    <property type="entry name" value="MerR-type_HTH_dom"/>
</dbReference>
<dbReference type="GO" id="GO:0003700">
    <property type="term" value="F:DNA-binding transcription factor activity"/>
    <property type="evidence" value="ECO:0007669"/>
    <property type="project" value="InterPro"/>
</dbReference>
<dbReference type="Gene3D" id="1.10.1660.10">
    <property type="match status" value="1"/>
</dbReference>
<dbReference type="EMBL" id="BDQX01000438">
    <property type="protein sequence ID" value="GBG11876.1"/>
    <property type="molecule type" value="Genomic_DNA"/>
</dbReference>
<gene>
    <name evidence="3" type="ORF">PAT3040_06726</name>
</gene>
<accession>A0A2R5EYT7</accession>
<evidence type="ECO:0000313" key="4">
    <source>
        <dbReference type="Proteomes" id="UP000245202"/>
    </source>
</evidence>
<dbReference type="RefSeq" id="WP_181377006.1">
    <property type="nucleotide sequence ID" value="NZ_BDQX01000438.1"/>
</dbReference>
<dbReference type="Proteomes" id="UP000245202">
    <property type="component" value="Unassembled WGS sequence"/>
</dbReference>
<dbReference type="PROSITE" id="PS00552">
    <property type="entry name" value="HTH_MERR_1"/>
    <property type="match status" value="1"/>
</dbReference>
<evidence type="ECO:0000259" key="2">
    <source>
        <dbReference type="PROSITE" id="PS50937"/>
    </source>
</evidence>
<keyword evidence="1" id="KW-0238">DNA-binding</keyword>
<organism evidence="3 4">
    <name type="scientific">Paenibacillus agaridevorans</name>
    <dbReference type="NCBI Taxonomy" id="171404"/>
    <lineage>
        <taxon>Bacteria</taxon>
        <taxon>Bacillati</taxon>
        <taxon>Bacillota</taxon>
        <taxon>Bacilli</taxon>
        <taxon>Bacillales</taxon>
        <taxon>Paenibacillaceae</taxon>
        <taxon>Paenibacillus</taxon>
    </lineage>
</organism>
<dbReference type="SMART" id="SM00422">
    <property type="entry name" value="HTH_MERR"/>
    <property type="match status" value="1"/>
</dbReference>
<proteinExistence type="predicted"/>
<keyword evidence="4" id="KW-1185">Reference proteome</keyword>
<dbReference type="InterPro" id="IPR009061">
    <property type="entry name" value="DNA-bd_dom_put_sf"/>
</dbReference>
<protein>
    <submittedName>
        <fullName evidence="3">MerR family transcriptional regulator</fullName>
    </submittedName>
</protein>
<dbReference type="AlphaFoldDB" id="A0A2R5EYT7"/>
<dbReference type="PROSITE" id="PS50937">
    <property type="entry name" value="HTH_MERR_2"/>
    <property type="match status" value="1"/>
</dbReference>
<evidence type="ECO:0000313" key="3">
    <source>
        <dbReference type="EMBL" id="GBG11876.1"/>
    </source>
</evidence>
<dbReference type="PANTHER" id="PTHR30204:SF96">
    <property type="entry name" value="CHROMOSOME-ANCHORING PROTEIN RACA"/>
    <property type="match status" value="1"/>
</dbReference>
<evidence type="ECO:0000256" key="1">
    <source>
        <dbReference type="ARBA" id="ARBA00023125"/>
    </source>
</evidence>
<feature type="domain" description="HTH merR-type" evidence="2">
    <location>
        <begin position="1"/>
        <end position="70"/>
    </location>
</feature>
<sequence>MYKIGKLAADAGITIRTLRYYDRMNLLKPSLVSESGYRYYTMDDVLRLQHITTLKHLGFTLAEIKAVFEDAEQTTSRVDAWRQAIRLQIEAVRNEVDRLKLLDRMLHTTLYTLEIRGDVNATEVLGFIQQMAHHQKIDKDNKIRANLRKSRFQPEEIEILEDLPRLDTDDPRNMAWVTLLREVREQSHAPPNPEVEHRLAARLVDIGEDWFRGSDETLDKYWEWIRPDPGNEAKVLGLDSETMAFIDRIVDNYLAKVQQ</sequence>
<dbReference type="SUPFAM" id="SSF46955">
    <property type="entry name" value="Putative DNA-binding domain"/>
    <property type="match status" value="1"/>
</dbReference>
<name>A0A2R5EYT7_9BACL</name>
<dbReference type="CDD" id="cd01106">
    <property type="entry name" value="HTH_TipAL-Mta"/>
    <property type="match status" value="1"/>
</dbReference>
<dbReference type="GO" id="GO:0003677">
    <property type="term" value="F:DNA binding"/>
    <property type="evidence" value="ECO:0007669"/>
    <property type="project" value="UniProtKB-KW"/>
</dbReference>
<dbReference type="InterPro" id="IPR047057">
    <property type="entry name" value="MerR_fam"/>
</dbReference>
<reference evidence="3 4" key="1">
    <citation type="submission" date="2017-08" db="EMBL/GenBank/DDBJ databases">
        <title>Substantial Increase in Enzyme Production by Combined Drug-Resistance Mutations in Paenibacillus agaridevorans.</title>
        <authorList>
            <person name="Tanaka Y."/>
            <person name="Funane K."/>
            <person name="Hosaka T."/>
            <person name="Shiwa Y."/>
            <person name="Fujita N."/>
            <person name="Miyazaki T."/>
            <person name="Yoshikawa H."/>
            <person name="Murakami K."/>
            <person name="Kasahara K."/>
            <person name="Inaoka T."/>
            <person name="Hiraga Y."/>
            <person name="Ochi K."/>
        </authorList>
    </citation>
    <scope>NUCLEOTIDE SEQUENCE [LARGE SCALE GENOMIC DNA]</scope>
    <source>
        <strain evidence="3 4">T-3040</strain>
    </source>
</reference>
<comment type="caution">
    <text evidence="3">The sequence shown here is derived from an EMBL/GenBank/DDBJ whole genome shotgun (WGS) entry which is preliminary data.</text>
</comment>
<dbReference type="PRINTS" id="PR00040">
    <property type="entry name" value="HTHMERR"/>
</dbReference>
<dbReference type="PANTHER" id="PTHR30204">
    <property type="entry name" value="REDOX-CYCLING DRUG-SENSING TRANSCRIPTIONAL ACTIVATOR SOXR"/>
    <property type="match status" value="1"/>
</dbReference>